<evidence type="ECO:0000256" key="2">
    <source>
        <dbReference type="ARBA" id="ARBA00004889"/>
    </source>
</evidence>
<dbReference type="UniPathway" id="UPA00070">
    <property type="reaction ID" value="UER00119"/>
</dbReference>
<dbReference type="GO" id="GO:0006207">
    <property type="term" value="P:'de novo' pyrimidine nucleobase biosynthetic process"/>
    <property type="evidence" value="ECO:0007669"/>
    <property type="project" value="TreeGrafter"/>
</dbReference>
<evidence type="ECO:0000256" key="5">
    <source>
        <dbReference type="ARBA" id="ARBA00011971"/>
    </source>
</evidence>
<feature type="binding site" description="in other chain" evidence="9">
    <location>
        <position position="26"/>
    </location>
    <ligand>
        <name>5-phospho-alpha-D-ribose 1-diphosphate</name>
        <dbReference type="ChEBI" id="CHEBI:58017"/>
        <note>ligand shared between dimeric partners</note>
    </ligand>
</feature>
<dbReference type="Pfam" id="PF00156">
    <property type="entry name" value="Pribosyltran"/>
    <property type="match status" value="1"/>
</dbReference>
<dbReference type="AlphaFoldDB" id="A0A8D4VT46"/>
<evidence type="ECO:0000256" key="9">
    <source>
        <dbReference type="HAMAP-Rule" id="MF_01208"/>
    </source>
</evidence>
<dbReference type="SUPFAM" id="SSF53271">
    <property type="entry name" value="PRTase-like"/>
    <property type="match status" value="1"/>
</dbReference>
<comment type="subunit">
    <text evidence="4 9">Homodimer.</text>
</comment>
<evidence type="ECO:0000256" key="8">
    <source>
        <dbReference type="ARBA" id="ARBA00022975"/>
    </source>
</evidence>
<feature type="binding site" description="in other chain" evidence="9">
    <location>
        <begin position="72"/>
        <end position="73"/>
    </location>
    <ligand>
        <name>5-phospho-alpha-D-ribose 1-diphosphate</name>
        <dbReference type="ChEBI" id="CHEBI:58017"/>
        <note>ligand shared between dimeric partners</note>
    </ligand>
</feature>
<dbReference type="NCBIfam" id="TIGR00336">
    <property type="entry name" value="pyrE"/>
    <property type="match status" value="1"/>
</dbReference>
<feature type="binding site" evidence="9">
    <location>
        <position position="99"/>
    </location>
    <ligand>
        <name>5-phospho-alpha-D-ribose 1-diphosphate</name>
        <dbReference type="ChEBI" id="CHEBI:58017"/>
        <note>ligand shared between dimeric partners</note>
    </ligand>
</feature>
<comment type="cofactor">
    <cofactor evidence="9">
        <name>Mg(2+)</name>
        <dbReference type="ChEBI" id="CHEBI:18420"/>
    </cofactor>
</comment>
<evidence type="ECO:0000313" key="11">
    <source>
        <dbReference type="EMBL" id="BBL72767.1"/>
    </source>
</evidence>
<dbReference type="InterPro" id="IPR023031">
    <property type="entry name" value="OPRT"/>
</dbReference>
<keyword evidence="6 9" id="KW-0328">Glycosyltransferase</keyword>
<dbReference type="InterPro" id="IPR029057">
    <property type="entry name" value="PRTase-like"/>
</dbReference>
<dbReference type="EC" id="2.4.2.10" evidence="5 9"/>
<comment type="catalytic activity">
    <reaction evidence="9">
        <text>orotidine 5'-phosphate + diphosphate = orotate + 5-phospho-alpha-D-ribose 1-diphosphate</text>
        <dbReference type="Rhea" id="RHEA:10380"/>
        <dbReference type="ChEBI" id="CHEBI:30839"/>
        <dbReference type="ChEBI" id="CHEBI:33019"/>
        <dbReference type="ChEBI" id="CHEBI:57538"/>
        <dbReference type="ChEBI" id="CHEBI:58017"/>
        <dbReference type="EC" id="2.4.2.10"/>
    </reaction>
</comment>
<dbReference type="GO" id="GO:0004588">
    <property type="term" value="F:orotate phosphoribosyltransferase activity"/>
    <property type="evidence" value="ECO:0007669"/>
    <property type="project" value="UniProtKB-UniRule"/>
</dbReference>
<feature type="binding site" evidence="9">
    <location>
        <begin position="34"/>
        <end position="35"/>
    </location>
    <ligand>
        <name>orotate</name>
        <dbReference type="ChEBI" id="CHEBI:30839"/>
    </ligand>
</feature>
<evidence type="ECO:0000256" key="3">
    <source>
        <dbReference type="ARBA" id="ARBA00006340"/>
    </source>
</evidence>
<keyword evidence="8 9" id="KW-0665">Pyrimidine biosynthesis</keyword>
<dbReference type="Proteomes" id="UP000824988">
    <property type="component" value="Chromosome"/>
</dbReference>
<evidence type="ECO:0000256" key="1">
    <source>
        <dbReference type="ARBA" id="ARBA00003769"/>
    </source>
</evidence>
<sequence>MQPFQRDFIRYAIDCGVLRFGQFTLKSGRLSPYFFNSGLFDSGARLGRLGRFYAEALLHSGLEYDLLYGPAYKGIPLVCATAIALADMTGKEVPFVFNRKEAKDHGEGGNLVGAPLQGKAIIVDDVITAGTSVRESVEIIRHAGATPAGVLIALDRQEKGREETSAIAEVEKSYGMPVSSIVSLEGILDYLREHPGYEAELEAVEEYRRKYAIKP</sequence>
<feature type="domain" description="Phosphoribosyltransferase" evidence="10">
    <location>
        <begin position="52"/>
        <end position="164"/>
    </location>
</feature>
<dbReference type="GO" id="GO:0005737">
    <property type="term" value="C:cytoplasm"/>
    <property type="evidence" value="ECO:0007669"/>
    <property type="project" value="TreeGrafter"/>
</dbReference>
<dbReference type="GO" id="GO:0044205">
    <property type="term" value="P:'de novo' UMP biosynthetic process"/>
    <property type="evidence" value="ECO:0007669"/>
    <property type="project" value="UniProtKB-UniRule"/>
</dbReference>
<dbReference type="InterPro" id="IPR004467">
    <property type="entry name" value="Or_phspho_trans_dom"/>
</dbReference>
<dbReference type="PANTHER" id="PTHR46683">
    <property type="entry name" value="OROTATE PHOSPHORIBOSYLTRANSFERASE 1-RELATED"/>
    <property type="match status" value="1"/>
</dbReference>
<reference evidence="11" key="1">
    <citation type="submission" date="2019-06" db="EMBL/GenBank/DDBJ databases">
        <title>Complete genome sequence of Methylogaea oryzae strain JCM16910.</title>
        <authorList>
            <person name="Asakawa S."/>
        </authorList>
    </citation>
    <scope>NUCLEOTIDE SEQUENCE</scope>
    <source>
        <strain evidence="11">E10</strain>
    </source>
</reference>
<proteinExistence type="inferred from homology"/>
<feature type="binding site" description="in other chain" evidence="9">
    <location>
        <position position="100"/>
    </location>
    <ligand>
        <name>5-phospho-alpha-D-ribose 1-diphosphate</name>
        <dbReference type="ChEBI" id="CHEBI:58017"/>
        <note>ligand shared between dimeric partners</note>
    </ligand>
</feature>
<gene>
    <name evidence="9 11" type="primary">pyrE</name>
    <name evidence="11" type="ORF">MoryE10_33730</name>
</gene>
<dbReference type="InterPro" id="IPR000836">
    <property type="entry name" value="PRTase_dom"/>
</dbReference>
<feature type="binding site" evidence="9">
    <location>
        <position position="128"/>
    </location>
    <ligand>
        <name>orotate</name>
        <dbReference type="ChEBI" id="CHEBI:30839"/>
    </ligand>
</feature>
<protein>
    <recommendedName>
        <fullName evidence="5 9">Orotate phosphoribosyltransferase</fullName>
        <shortName evidence="9">OPRT</shortName>
        <shortName evidence="9">OPRTase</shortName>
        <ecNumber evidence="5 9">2.4.2.10</ecNumber>
    </recommendedName>
</protein>
<dbReference type="GO" id="GO:0000287">
    <property type="term" value="F:magnesium ion binding"/>
    <property type="evidence" value="ECO:0007669"/>
    <property type="project" value="UniProtKB-UniRule"/>
</dbReference>
<comment type="similarity">
    <text evidence="3 9">Belongs to the purine/pyrimidine phosphoribosyltransferase family. PyrE subfamily.</text>
</comment>
<evidence type="ECO:0000259" key="10">
    <source>
        <dbReference type="Pfam" id="PF00156"/>
    </source>
</evidence>
<comment type="function">
    <text evidence="1 9">Catalyzes the transfer of a ribosyl phosphate group from 5-phosphoribose 1-diphosphate to orotate, leading to the formation of orotidine monophosphate (OMP).</text>
</comment>
<feature type="binding site" description="in other chain" evidence="9">
    <location>
        <begin position="124"/>
        <end position="132"/>
    </location>
    <ligand>
        <name>5-phospho-alpha-D-ribose 1-diphosphate</name>
        <dbReference type="ChEBI" id="CHEBI:58017"/>
        <note>ligand shared between dimeric partners</note>
    </ligand>
</feature>
<dbReference type="HAMAP" id="MF_01208">
    <property type="entry name" value="PyrE"/>
    <property type="match status" value="1"/>
</dbReference>
<dbReference type="CDD" id="cd06223">
    <property type="entry name" value="PRTases_typeI"/>
    <property type="match status" value="1"/>
</dbReference>
<feature type="binding site" evidence="9">
    <location>
        <position position="156"/>
    </location>
    <ligand>
        <name>orotate</name>
        <dbReference type="ChEBI" id="CHEBI:30839"/>
    </ligand>
</feature>
<dbReference type="Gene3D" id="3.40.50.2020">
    <property type="match status" value="1"/>
</dbReference>
<keyword evidence="12" id="KW-1185">Reference proteome</keyword>
<dbReference type="KEGG" id="moz:MoryE10_33730"/>
<name>A0A8D4VT46_9GAMM</name>
<evidence type="ECO:0000313" key="12">
    <source>
        <dbReference type="Proteomes" id="UP000824988"/>
    </source>
</evidence>
<evidence type="ECO:0000256" key="6">
    <source>
        <dbReference type="ARBA" id="ARBA00022676"/>
    </source>
</evidence>
<comment type="pathway">
    <text evidence="2 9">Pyrimidine metabolism; UMP biosynthesis via de novo pathway; UMP from orotate: step 1/2.</text>
</comment>
<dbReference type="GO" id="GO:0046132">
    <property type="term" value="P:pyrimidine ribonucleoside biosynthetic process"/>
    <property type="evidence" value="ECO:0007669"/>
    <property type="project" value="TreeGrafter"/>
</dbReference>
<keyword evidence="9" id="KW-0460">Magnesium</keyword>
<organism evidence="11 12">
    <name type="scientific">Methylogaea oryzae</name>
    <dbReference type="NCBI Taxonomy" id="1295382"/>
    <lineage>
        <taxon>Bacteria</taxon>
        <taxon>Pseudomonadati</taxon>
        <taxon>Pseudomonadota</taxon>
        <taxon>Gammaproteobacteria</taxon>
        <taxon>Methylococcales</taxon>
        <taxon>Methylococcaceae</taxon>
        <taxon>Methylogaea</taxon>
    </lineage>
</organism>
<accession>A0A8D4VT46</accession>
<feature type="binding site" evidence="9">
    <location>
        <position position="105"/>
    </location>
    <ligand>
        <name>5-phospho-alpha-D-ribose 1-diphosphate</name>
        <dbReference type="ChEBI" id="CHEBI:58017"/>
        <note>ligand shared between dimeric partners</note>
    </ligand>
</feature>
<keyword evidence="7 9" id="KW-0808">Transferase</keyword>
<feature type="binding site" evidence="9">
    <location>
        <position position="103"/>
    </location>
    <ligand>
        <name>5-phospho-alpha-D-ribose 1-diphosphate</name>
        <dbReference type="ChEBI" id="CHEBI:58017"/>
        <note>ligand shared between dimeric partners</note>
    </ligand>
</feature>
<dbReference type="PANTHER" id="PTHR46683:SF1">
    <property type="entry name" value="OROTATE PHOSPHORIBOSYLTRANSFERASE 1-RELATED"/>
    <property type="match status" value="1"/>
</dbReference>
<evidence type="ECO:0000256" key="4">
    <source>
        <dbReference type="ARBA" id="ARBA00011738"/>
    </source>
</evidence>
<evidence type="ECO:0000256" key="7">
    <source>
        <dbReference type="ARBA" id="ARBA00022679"/>
    </source>
</evidence>
<dbReference type="RefSeq" id="WP_054772636.1">
    <property type="nucleotide sequence ID" value="NZ_AP019782.1"/>
</dbReference>
<dbReference type="FunFam" id="3.40.50.2020:FF:000008">
    <property type="entry name" value="Orotate phosphoribosyltransferase"/>
    <property type="match status" value="1"/>
</dbReference>
<dbReference type="EMBL" id="AP019782">
    <property type="protein sequence ID" value="BBL72767.1"/>
    <property type="molecule type" value="Genomic_DNA"/>
</dbReference>